<dbReference type="Proteomes" id="UP000467840">
    <property type="component" value="Chromosome 3"/>
</dbReference>
<keyword evidence="3" id="KW-1185">Reference proteome</keyword>
<proteinExistence type="predicted"/>
<reference evidence="2 3" key="1">
    <citation type="journal article" date="2020" name="Mol. Plant">
        <title>The Chromosome-Based Rubber Tree Genome Provides New Insights into Spurge Genome Evolution and Rubber Biosynthesis.</title>
        <authorList>
            <person name="Liu J."/>
            <person name="Shi C."/>
            <person name="Shi C.C."/>
            <person name="Li W."/>
            <person name="Zhang Q.J."/>
            <person name="Zhang Y."/>
            <person name="Li K."/>
            <person name="Lu H.F."/>
            <person name="Shi C."/>
            <person name="Zhu S.T."/>
            <person name="Xiao Z.Y."/>
            <person name="Nan H."/>
            <person name="Yue Y."/>
            <person name="Zhu X.G."/>
            <person name="Wu Y."/>
            <person name="Hong X.N."/>
            <person name="Fan G.Y."/>
            <person name="Tong Y."/>
            <person name="Zhang D."/>
            <person name="Mao C.L."/>
            <person name="Liu Y.L."/>
            <person name="Hao S.J."/>
            <person name="Liu W.Q."/>
            <person name="Lv M.Q."/>
            <person name="Zhang H.B."/>
            <person name="Liu Y."/>
            <person name="Hu-Tang G.R."/>
            <person name="Wang J.P."/>
            <person name="Wang J.H."/>
            <person name="Sun Y.H."/>
            <person name="Ni S.B."/>
            <person name="Chen W.B."/>
            <person name="Zhang X.C."/>
            <person name="Jiao Y.N."/>
            <person name="Eichler E.E."/>
            <person name="Li G.H."/>
            <person name="Liu X."/>
            <person name="Gao L.Z."/>
        </authorList>
    </citation>
    <scope>NUCLEOTIDE SEQUENCE [LARGE SCALE GENOMIC DNA]</scope>
    <source>
        <strain evidence="3">cv. GT1</strain>
        <tissue evidence="2">Leaf</tissue>
    </source>
</reference>
<organism evidence="2 3">
    <name type="scientific">Hevea brasiliensis</name>
    <name type="common">Para rubber tree</name>
    <name type="synonym">Siphonia brasiliensis</name>
    <dbReference type="NCBI Taxonomy" id="3981"/>
    <lineage>
        <taxon>Eukaryota</taxon>
        <taxon>Viridiplantae</taxon>
        <taxon>Streptophyta</taxon>
        <taxon>Embryophyta</taxon>
        <taxon>Tracheophyta</taxon>
        <taxon>Spermatophyta</taxon>
        <taxon>Magnoliopsida</taxon>
        <taxon>eudicotyledons</taxon>
        <taxon>Gunneridae</taxon>
        <taxon>Pentapetalae</taxon>
        <taxon>rosids</taxon>
        <taxon>fabids</taxon>
        <taxon>Malpighiales</taxon>
        <taxon>Euphorbiaceae</taxon>
        <taxon>Crotonoideae</taxon>
        <taxon>Micrandreae</taxon>
        <taxon>Hevea</taxon>
    </lineage>
</organism>
<evidence type="ECO:0000313" key="2">
    <source>
        <dbReference type="EMBL" id="KAF2285890.1"/>
    </source>
</evidence>
<comment type="caution">
    <text evidence="2">The sequence shown here is derived from an EMBL/GenBank/DDBJ whole genome shotgun (WGS) entry which is preliminary data.</text>
</comment>
<evidence type="ECO:0000313" key="3">
    <source>
        <dbReference type="Proteomes" id="UP000467840"/>
    </source>
</evidence>
<dbReference type="EMBL" id="JAAGAX010000017">
    <property type="protein sequence ID" value="KAF2285890.1"/>
    <property type="molecule type" value="Genomic_DNA"/>
</dbReference>
<gene>
    <name evidence="2" type="ORF">GH714_008723</name>
</gene>
<sequence length="104" mass="12060">MAASNLVSLVLEIPETAMWEFGTDNPTTVVWVANRRISINDTSGTGDDEHRYFTFMGEQEYYLHISRKAENRENDQEQDEQSEDMMAVARRRHGHCEKKASHQN</sequence>
<dbReference type="AlphaFoldDB" id="A0A6A6KAH4"/>
<evidence type="ECO:0000256" key="1">
    <source>
        <dbReference type="SAM" id="MobiDB-lite"/>
    </source>
</evidence>
<accession>A0A6A6KAH4</accession>
<name>A0A6A6KAH4_HEVBR</name>
<protein>
    <submittedName>
        <fullName evidence="2">Uncharacterized protein</fullName>
    </submittedName>
</protein>
<feature type="region of interest" description="Disordered" evidence="1">
    <location>
        <begin position="67"/>
        <end position="104"/>
    </location>
</feature>